<dbReference type="Pfam" id="PF07929">
    <property type="entry name" value="PRiA4_ORF3"/>
    <property type="match status" value="1"/>
</dbReference>
<dbReference type="EMBL" id="JAAAID010001258">
    <property type="protein sequence ID" value="KAG0010830.1"/>
    <property type="molecule type" value="Genomic_DNA"/>
</dbReference>
<organism evidence="3 4">
    <name type="scientific">Entomortierella chlamydospora</name>
    <dbReference type="NCBI Taxonomy" id="101097"/>
    <lineage>
        <taxon>Eukaryota</taxon>
        <taxon>Fungi</taxon>
        <taxon>Fungi incertae sedis</taxon>
        <taxon>Mucoromycota</taxon>
        <taxon>Mortierellomycotina</taxon>
        <taxon>Mortierellomycetes</taxon>
        <taxon>Mortierellales</taxon>
        <taxon>Mortierellaceae</taxon>
        <taxon>Entomortierella</taxon>
    </lineage>
</organism>
<evidence type="ECO:0000259" key="2">
    <source>
        <dbReference type="Pfam" id="PF07929"/>
    </source>
</evidence>
<evidence type="ECO:0000313" key="4">
    <source>
        <dbReference type="Proteomes" id="UP000703661"/>
    </source>
</evidence>
<dbReference type="AlphaFoldDB" id="A0A9P6MRL9"/>
<protein>
    <recommendedName>
        <fullName evidence="2">Plasmid pRiA4b Orf3-like domain-containing protein</fullName>
    </recommendedName>
</protein>
<dbReference type="PANTHER" id="PTHR41878">
    <property type="entry name" value="LEXA REPRESSOR-RELATED"/>
    <property type="match status" value="1"/>
</dbReference>
<feature type="region of interest" description="Disordered" evidence="1">
    <location>
        <begin position="283"/>
        <end position="315"/>
    </location>
</feature>
<feature type="compositionally biased region" description="Low complexity" evidence="1">
    <location>
        <begin position="283"/>
        <end position="313"/>
    </location>
</feature>
<keyword evidence="4" id="KW-1185">Reference proteome</keyword>
<feature type="domain" description="Plasmid pRiA4b Orf3-like" evidence="2">
    <location>
        <begin position="7"/>
        <end position="181"/>
    </location>
</feature>
<dbReference type="PANTHER" id="PTHR41878:SF1">
    <property type="entry name" value="TNPR PROTEIN"/>
    <property type="match status" value="1"/>
</dbReference>
<accession>A0A9P6MRL9</accession>
<gene>
    <name evidence="3" type="ORF">BGZ80_001149</name>
</gene>
<evidence type="ECO:0000256" key="1">
    <source>
        <dbReference type="SAM" id="MobiDB-lite"/>
    </source>
</evidence>
<comment type="caution">
    <text evidence="3">The sequence shown here is derived from an EMBL/GenBank/DDBJ whole genome shotgun (WGS) entry which is preliminary data.</text>
</comment>
<proteinExistence type="predicted"/>
<sequence>MEDQPEIYSVKITLRGSKPKVWRRVLVDSTSTLTELHEVIQYAMGWIGYHLHQFKIGGKFFQSNPLDEDFGFFGMEVHNGDEVRLNEVAEPGSKFIYEYDFGDGWEHEIFVEKVVPFKPSLDVPSCTGGACACPPEDCGGIYGYANLIKTMAGPDSEEKRELTEWLDEMSITRFDPKEFDKDLVNGQTLWTAGEPAEIRWQLKPNNSKTDLADITLVGGDYTAYQPIQLLGANVVLGIHKLPITKVPDVSCGSSCALQFFIKDGPGKGYYYTHNFTIAAPGATPATTTSSDEAATAAPGPTTQPSSPTTLAQSAAKGAQSQTANSAINDINKSTLSVMITAAISSAVAYLL</sequence>
<evidence type="ECO:0000313" key="3">
    <source>
        <dbReference type="EMBL" id="KAG0010830.1"/>
    </source>
</evidence>
<dbReference type="SUPFAM" id="SSF159941">
    <property type="entry name" value="MM3350-like"/>
    <property type="match status" value="1"/>
</dbReference>
<dbReference type="InterPro" id="IPR024047">
    <property type="entry name" value="MM3350-like_sf"/>
</dbReference>
<reference evidence="3" key="1">
    <citation type="journal article" date="2020" name="Fungal Divers.">
        <title>Resolving the Mortierellaceae phylogeny through synthesis of multi-gene phylogenetics and phylogenomics.</title>
        <authorList>
            <person name="Vandepol N."/>
            <person name="Liber J."/>
            <person name="Desiro A."/>
            <person name="Na H."/>
            <person name="Kennedy M."/>
            <person name="Barry K."/>
            <person name="Grigoriev I.V."/>
            <person name="Miller A.N."/>
            <person name="O'Donnell K."/>
            <person name="Stajich J.E."/>
            <person name="Bonito G."/>
        </authorList>
    </citation>
    <scope>NUCLEOTIDE SEQUENCE</scope>
    <source>
        <strain evidence="3">NRRL 2769</strain>
    </source>
</reference>
<dbReference type="Proteomes" id="UP000703661">
    <property type="component" value="Unassembled WGS sequence"/>
</dbReference>
<dbReference type="Gene3D" id="3.10.290.30">
    <property type="entry name" value="MM3350-like"/>
    <property type="match status" value="1"/>
</dbReference>
<name>A0A9P6MRL9_9FUNG</name>
<dbReference type="InterPro" id="IPR012912">
    <property type="entry name" value="Plasmid_pRiA4b_Orf3-like"/>
</dbReference>